<feature type="transmembrane region" description="Helical" evidence="1">
    <location>
        <begin position="20"/>
        <end position="45"/>
    </location>
</feature>
<evidence type="ECO:0008006" key="4">
    <source>
        <dbReference type="Google" id="ProtNLM"/>
    </source>
</evidence>
<comment type="caution">
    <text evidence="2">The sequence shown here is derived from an EMBL/GenBank/DDBJ whole genome shotgun (WGS) entry which is preliminary data.</text>
</comment>
<keyword evidence="1" id="KW-1133">Transmembrane helix</keyword>
<evidence type="ECO:0000256" key="1">
    <source>
        <dbReference type="SAM" id="Phobius"/>
    </source>
</evidence>
<organism evidence="2 3">
    <name type="scientific">Brachybacterium sacelli</name>
    <dbReference type="NCBI Taxonomy" id="173364"/>
    <lineage>
        <taxon>Bacteria</taxon>
        <taxon>Bacillati</taxon>
        <taxon>Actinomycetota</taxon>
        <taxon>Actinomycetes</taxon>
        <taxon>Micrococcales</taxon>
        <taxon>Dermabacteraceae</taxon>
        <taxon>Brachybacterium</taxon>
    </lineage>
</organism>
<keyword evidence="1" id="KW-0812">Transmembrane</keyword>
<keyword evidence="1" id="KW-0472">Membrane</keyword>
<reference evidence="2 3" key="1">
    <citation type="submission" date="2021-03" db="EMBL/GenBank/DDBJ databases">
        <title>Sequencing the genomes of 1000 actinobacteria strains.</title>
        <authorList>
            <person name="Klenk H.-P."/>
        </authorList>
    </citation>
    <scope>NUCLEOTIDE SEQUENCE [LARGE SCALE GENOMIC DNA]</scope>
    <source>
        <strain evidence="2 3">DSM 14566</strain>
    </source>
</reference>
<dbReference type="EMBL" id="JAGIOD010000002">
    <property type="protein sequence ID" value="MBP2383748.1"/>
    <property type="molecule type" value="Genomic_DNA"/>
</dbReference>
<sequence>MELGRGPKYEKDSDDLAEALSGTAVKIGLCILLVIVGISILVGLFT</sequence>
<name>A0ABS4X5T7_9MICO</name>
<dbReference type="RefSeq" id="WP_209904558.1">
    <property type="nucleotide sequence ID" value="NZ_BAAAJW010000017.1"/>
</dbReference>
<keyword evidence="3" id="KW-1185">Reference proteome</keyword>
<gene>
    <name evidence="2" type="ORF">JOF43_003737</name>
</gene>
<protein>
    <recommendedName>
        <fullName evidence="4">Aa3-type cytochrome c oxidase subunit IV</fullName>
    </recommendedName>
</protein>
<evidence type="ECO:0000313" key="2">
    <source>
        <dbReference type="EMBL" id="MBP2383748.1"/>
    </source>
</evidence>
<dbReference type="Proteomes" id="UP001519290">
    <property type="component" value="Unassembled WGS sequence"/>
</dbReference>
<accession>A0ABS4X5T7</accession>
<proteinExistence type="predicted"/>
<evidence type="ECO:0000313" key="3">
    <source>
        <dbReference type="Proteomes" id="UP001519290"/>
    </source>
</evidence>